<keyword evidence="23" id="KW-1185">Reference proteome</keyword>
<feature type="region of interest" description="Disordered" evidence="19">
    <location>
        <begin position="248"/>
        <end position="360"/>
    </location>
</feature>
<dbReference type="Pfam" id="PF02893">
    <property type="entry name" value="GRAM"/>
    <property type="match status" value="1"/>
</dbReference>
<dbReference type="Proteomes" id="UP001497383">
    <property type="component" value="Chromosome 1"/>
</dbReference>
<dbReference type="InterPro" id="IPR048065">
    <property type="entry name" value="ATG26_PH_GRAM2"/>
</dbReference>
<dbReference type="SMART" id="SM00233">
    <property type="entry name" value="PH"/>
    <property type="match status" value="1"/>
</dbReference>
<evidence type="ECO:0000256" key="4">
    <source>
        <dbReference type="ARBA" id="ARBA00012650"/>
    </source>
</evidence>
<evidence type="ECO:0000256" key="18">
    <source>
        <dbReference type="ARBA" id="ARBA00049453"/>
    </source>
</evidence>
<comment type="similarity">
    <text evidence="3">Belongs to the glycosyltransferase 28 family.</text>
</comment>
<comment type="catalytic activity">
    <reaction evidence="17">
        <text>ergosterol + UDP-alpha-D-glucose = ergosteryl 3-beta-D-glucoside + UDP + H(+)</text>
        <dbReference type="Rhea" id="RHEA:61836"/>
        <dbReference type="ChEBI" id="CHEBI:15378"/>
        <dbReference type="ChEBI" id="CHEBI:16933"/>
        <dbReference type="ChEBI" id="CHEBI:52973"/>
        <dbReference type="ChEBI" id="CHEBI:58223"/>
        <dbReference type="ChEBI" id="CHEBI:58885"/>
    </reaction>
    <physiologicalReaction direction="left-to-right" evidence="17">
        <dbReference type="Rhea" id="RHEA:61837"/>
    </physiologicalReaction>
</comment>
<dbReference type="GeneID" id="92206205"/>
<evidence type="ECO:0000256" key="1">
    <source>
        <dbReference type="ARBA" id="ARBA00004170"/>
    </source>
</evidence>
<evidence type="ECO:0000256" key="13">
    <source>
        <dbReference type="ARBA" id="ARBA00023136"/>
    </source>
</evidence>
<keyword evidence="9" id="KW-0808">Transferase</keyword>
<dbReference type="EMBL" id="OZ022405">
    <property type="protein sequence ID" value="CAK9436451.1"/>
    <property type="molecule type" value="Genomic_DNA"/>
</dbReference>
<evidence type="ECO:0000256" key="10">
    <source>
        <dbReference type="ARBA" id="ARBA00022955"/>
    </source>
</evidence>
<protein>
    <recommendedName>
        <fullName evidence="5">Sterol 3-beta-glucosyltransferase</fullName>
        <ecNumber evidence="4">2.4.1.173</ecNumber>
    </recommendedName>
    <alternativeName>
        <fullName evidence="16">Autophagy-related protein 26</fullName>
    </alternativeName>
</protein>
<evidence type="ECO:0000256" key="11">
    <source>
        <dbReference type="ARBA" id="ARBA00023011"/>
    </source>
</evidence>
<proteinExistence type="inferred from homology"/>
<evidence type="ECO:0000256" key="16">
    <source>
        <dbReference type="ARBA" id="ARBA00029843"/>
    </source>
</evidence>
<evidence type="ECO:0000259" key="21">
    <source>
        <dbReference type="SMART" id="SM00568"/>
    </source>
</evidence>
<accession>A0ABP0ZI05</accession>
<keyword evidence="12" id="KW-0443">Lipid metabolism</keyword>
<dbReference type="CDD" id="cd13216">
    <property type="entry name" value="PH-GRAM2_AGT26"/>
    <property type="match status" value="1"/>
</dbReference>
<evidence type="ECO:0000256" key="19">
    <source>
        <dbReference type="SAM" id="MobiDB-lite"/>
    </source>
</evidence>
<dbReference type="SUPFAM" id="SSF53756">
    <property type="entry name" value="UDP-Glycosyltransferase/glycogen phosphorylase"/>
    <property type="match status" value="1"/>
</dbReference>
<keyword evidence="14" id="KW-1207">Sterol metabolism</keyword>
<feature type="compositionally biased region" description="Low complexity" evidence="19">
    <location>
        <begin position="312"/>
        <end position="333"/>
    </location>
</feature>
<evidence type="ECO:0000313" key="22">
    <source>
        <dbReference type="EMBL" id="CAK9436451.1"/>
    </source>
</evidence>
<dbReference type="Pfam" id="PF06722">
    <property type="entry name" value="EryCIII-like_C"/>
    <property type="match status" value="1"/>
</dbReference>
<feature type="region of interest" description="Disordered" evidence="19">
    <location>
        <begin position="191"/>
        <end position="216"/>
    </location>
</feature>
<keyword evidence="11" id="KW-0756">Sterol biosynthesis</keyword>
<name>A0ABP0ZI05_9ASCO</name>
<keyword evidence="13" id="KW-0472">Membrane</keyword>
<feature type="compositionally biased region" description="Polar residues" evidence="19">
    <location>
        <begin position="69"/>
        <end position="80"/>
    </location>
</feature>
<evidence type="ECO:0000256" key="14">
    <source>
        <dbReference type="ARBA" id="ARBA00023166"/>
    </source>
</evidence>
<sequence>MPFTSKIKQTFLKPVHETLSHLSGSANVSEGEDEGAQPLQQQQQQQQHVEDGEGASGAEHSHKNREPSTSDGRAINNNNNKMHHQGGSHSSGKVADEYDAHNGRGIDKDGEKEKEAASPKGSIFDPNLRRRSSEDTDEDTAKPYGDWSDTNFFSSFLNNTSLCSGFGSIGNLRKLNFDDLLKRKDDDDVDEHEMVKDHSSKSEHPHIQKFQEKLENLKPNGLLEHSIHPRQDSGDFEHKAHPVYAKHMKKDLHGGSTDNLSDEESSETEDDSEGGEDEEEEEEEEFLANRLTPSSTKATLSSTSNEQFPTKTTPSAEDATDTSTTSNVTSYSTIDAGEAESPSNEKAHTTVKVDSQPPGLTEEQNLTPLQKSVIQNLDPQSIREGVLIKIKHKSEDETTPDLTESKRKLRYTIAEKLKRTFHLKDNDIFYGNYSAWLVKDVLLQGHLYLTKDALLYFAFLPKRYSLEGSAEVQNLEDPSNIVCKGNLGMKTGKFGDATFSTVLTHRYWSILRPETLTVYSSSTDLYFPILVIDLRTCLYAEVIDKYKYKDASTPVSRSGLTSGWSSPPAHLIEDSASASASDLKSMFSDESIGATEDSMEVKSTNVWFKLATKRKTYKFQCDNLYSARRWCSNLTKLIFQLNNANLSGEVLVKIPIANIIEFKKRSIFDEEVEDTVEEDANDTPLSLSIKYHANDVVEKRKRDKLKEKIKNEADDTAEVYFLFPKNGSDLFSSFEEAFQNSANISALARGNNSLLNSVRKERTDLEKSISTLTPSSNKLVKAVIDSNTPEFGKPHDESALRKFGKSLARPKMLLKPSSPSNSGSIDRVMTDHLDEEKSHISLPIALSERSLRKLEISFETTFKNLQDASTRYEQSGQIVSAIDDLPLPSNLPDKYSRKNQSLLSKKIKALSSFGTKFSANPLHYVVEDHYYVANKEERNFALKHFHEHFSLFNSQLVASYYCHVMRGVPIYGKLYVSDYEICFRSLLPGVATKMIIPMMDIESVDATEGSRLNYSGAKIVVQGVEEMLIEFAYARSRDDFIDVALTILDKLHKNDGFRPKPHQWGSNYNVELAKTRMEYSESERRSIEQDQDNKRELQLAEQRVAMARIKMFEDRLNAASGLDVPIVLEDSPFFQTEMKPSTSYKITLLTIGSRGDVQPYIALGVGLQKEGHTVTIATHSEFQEWIEKHGLRFKEIAGDPGELMSFMVGHSTMSVSFLKDAQAKFKNWIKKLLTTSWEACQGTEILIESPSAMAGIHIAEALVIPYFRAFTMPWTRTRAYPQAFFVPEQKKGGSYNYLTHVIFENIFWKGIQGLVNRWRLAELDLPKTNLFRMQQTKVPFLYNVSPCVMPPANDFPSWVKVTGYWFLDEGGKEYSPPKELLDFMAQAVADDKKIVYIGFGSIVVNDAASLTKAIVEAVLEADVRCILNKGWSDRENKDKNKIEVDLPPEVYNSGSVPHDWLFPRVDAAVHHGGSGTTGATLKAGTPSIIKPFFGDQFFYAQRIEDMGVGISLRKLTKKSLAGALNTVTEDLNIVNKAKKVSHQINQEKGVLTAIEAMYLELEYTRNLTMVKEIHNQNYKRHHPDFRSGTTTAEVSEDEEEDEEEDSDEDEDEDEDGKEDEDEDTDTDTDANNHEK</sequence>
<evidence type="ECO:0000256" key="3">
    <source>
        <dbReference type="ARBA" id="ARBA00006962"/>
    </source>
</evidence>
<reference evidence="22 23" key="1">
    <citation type="submission" date="2024-03" db="EMBL/GenBank/DDBJ databases">
        <authorList>
            <person name="Brejova B."/>
        </authorList>
    </citation>
    <scope>NUCLEOTIDE SEQUENCE [LARGE SCALE GENOMIC DNA]</scope>
    <source>
        <strain evidence="22 23">CBS 14171</strain>
    </source>
</reference>
<feature type="compositionally biased region" description="Acidic residues" evidence="19">
    <location>
        <begin position="1594"/>
        <end position="1628"/>
    </location>
</feature>
<feature type="region of interest" description="Disordered" evidence="19">
    <location>
        <begin position="1580"/>
        <end position="1635"/>
    </location>
</feature>
<feature type="domain" description="GRAM" evidence="21">
    <location>
        <begin position="415"/>
        <end position="482"/>
    </location>
</feature>
<feature type="region of interest" description="Disordered" evidence="19">
    <location>
        <begin position="1"/>
        <end position="145"/>
    </location>
</feature>
<keyword evidence="8" id="KW-0328">Glycosyltransferase</keyword>
<feature type="compositionally biased region" description="Basic and acidic residues" evidence="19">
    <location>
        <begin position="59"/>
        <end position="68"/>
    </location>
</feature>
<feature type="domain" description="GRAM" evidence="21">
    <location>
        <begin position="943"/>
        <end position="1008"/>
    </location>
</feature>
<comment type="subcellular location">
    <subcellularLocation>
        <location evidence="2">Cytoplasm</location>
    </subcellularLocation>
    <subcellularLocation>
        <location evidence="1">Membrane</location>
        <topology evidence="1">Peripheral membrane protein</topology>
    </subcellularLocation>
</comment>
<comment type="catalytic activity">
    <reaction evidence="18">
        <text>a sterol + UDP-alpha-D-glucose = a sterol 3-beta-D-glucoside + UDP + H(+)</text>
        <dbReference type="Rhea" id="RHEA:22724"/>
        <dbReference type="ChEBI" id="CHEBI:15378"/>
        <dbReference type="ChEBI" id="CHEBI:15889"/>
        <dbReference type="ChEBI" id="CHEBI:37424"/>
        <dbReference type="ChEBI" id="CHEBI:58223"/>
        <dbReference type="ChEBI" id="CHEBI:58885"/>
        <dbReference type="EC" id="2.4.1.173"/>
    </reaction>
    <physiologicalReaction direction="left-to-right" evidence="18">
        <dbReference type="Rhea" id="RHEA:22725"/>
    </physiologicalReaction>
</comment>
<feature type="domain" description="PH" evidence="20">
    <location>
        <begin position="481"/>
        <end position="641"/>
    </location>
</feature>
<organism evidence="22 23">
    <name type="scientific">Lodderomyces beijingensis</name>
    <dbReference type="NCBI Taxonomy" id="1775926"/>
    <lineage>
        <taxon>Eukaryota</taxon>
        <taxon>Fungi</taxon>
        <taxon>Dikarya</taxon>
        <taxon>Ascomycota</taxon>
        <taxon>Saccharomycotina</taxon>
        <taxon>Pichiomycetes</taxon>
        <taxon>Debaryomycetaceae</taxon>
        <taxon>Candida/Lodderomyces clade</taxon>
        <taxon>Lodderomyces</taxon>
    </lineage>
</organism>
<dbReference type="Pfam" id="PF03033">
    <property type="entry name" value="Glyco_transf_28"/>
    <property type="match status" value="1"/>
</dbReference>
<evidence type="ECO:0000256" key="5">
    <source>
        <dbReference type="ARBA" id="ARBA00017894"/>
    </source>
</evidence>
<keyword evidence="6" id="KW-0963">Cytoplasm</keyword>
<dbReference type="InterPro" id="IPR002213">
    <property type="entry name" value="UDP_glucos_trans"/>
</dbReference>
<keyword evidence="7" id="KW-0444">Lipid biosynthesis</keyword>
<dbReference type="InterPro" id="IPR004182">
    <property type="entry name" value="GRAM"/>
</dbReference>
<evidence type="ECO:0000256" key="2">
    <source>
        <dbReference type="ARBA" id="ARBA00004496"/>
    </source>
</evidence>
<dbReference type="SUPFAM" id="SSF50729">
    <property type="entry name" value="PH domain-like"/>
    <property type="match status" value="1"/>
</dbReference>
<keyword evidence="10" id="KW-0752">Steroid biosynthesis</keyword>
<gene>
    <name evidence="22" type="ORF">LODBEIA_P10090</name>
</gene>
<dbReference type="SMART" id="SM00568">
    <property type="entry name" value="GRAM"/>
    <property type="match status" value="2"/>
</dbReference>
<evidence type="ECO:0000256" key="7">
    <source>
        <dbReference type="ARBA" id="ARBA00022516"/>
    </source>
</evidence>
<evidence type="ECO:0000256" key="6">
    <source>
        <dbReference type="ARBA" id="ARBA00022490"/>
    </source>
</evidence>
<feature type="compositionally biased region" description="Basic and acidic residues" evidence="19">
    <location>
        <begin position="94"/>
        <end position="117"/>
    </location>
</feature>
<evidence type="ECO:0000256" key="8">
    <source>
        <dbReference type="ARBA" id="ARBA00022676"/>
    </source>
</evidence>
<evidence type="ECO:0000256" key="17">
    <source>
        <dbReference type="ARBA" id="ARBA00047886"/>
    </source>
</evidence>
<evidence type="ECO:0000313" key="23">
    <source>
        <dbReference type="Proteomes" id="UP001497383"/>
    </source>
</evidence>
<dbReference type="RefSeq" id="XP_066827947.1">
    <property type="nucleotide sequence ID" value="XM_066970850.1"/>
</dbReference>
<dbReference type="InterPro" id="IPR004276">
    <property type="entry name" value="GlycoTrans_28_N"/>
</dbReference>
<dbReference type="EC" id="2.4.1.173" evidence="4"/>
<evidence type="ECO:0000256" key="15">
    <source>
        <dbReference type="ARBA" id="ARBA00023221"/>
    </source>
</evidence>
<dbReference type="Gene3D" id="3.40.50.2000">
    <property type="entry name" value="Glycogen Phosphorylase B"/>
    <property type="match status" value="2"/>
</dbReference>
<dbReference type="PANTHER" id="PTHR48050">
    <property type="entry name" value="STEROL 3-BETA-GLUCOSYLTRANSFERASE"/>
    <property type="match status" value="1"/>
</dbReference>
<feature type="compositionally biased region" description="Acidic residues" evidence="19">
    <location>
        <begin position="260"/>
        <end position="286"/>
    </location>
</feature>
<evidence type="ECO:0000256" key="9">
    <source>
        <dbReference type="ARBA" id="ARBA00022679"/>
    </source>
</evidence>
<dbReference type="Gene3D" id="2.30.29.30">
    <property type="entry name" value="Pleckstrin-homology domain (PH domain)/Phosphotyrosine-binding domain (PTB)"/>
    <property type="match status" value="2"/>
</dbReference>
<dbReference type="PANTHER" id="PTHR48050:SF25">
    <property type="entry name" value="STEROL 3-BETA-GLUCOSYLTRANSFERASE"/>
    <property type="match status" value="1"/>
</dbReference>
<dbReference type="CDD" id="cd03784">
    <property type="entry name" value="GT1_Gtf-like"/>
    <property type="match status" value="1"/>
</dbReference>
<feature type="compositionally biased region" description="Polar residues" evidence="19">
    <location>
        <begin position="291"/>
        <end position="311"/>
    </location>
</feature>
<evidence type="ECO:0000256" key="12">
    <source>
        <dbReference type="ARBA" id="ARBA00023098"/>
    </source>
</evidence>
<dbReference type="InterPro" id="IPR050426">
    <property type="entry name" value="Glycosyltransferase_28"/>
</dbReference>
<evidence type="ECO:0000259" key="20">
    <source>
        <dbReference type="SMART" id="SM00233"/>
    </source>
</evidence>
<dbReference type="InterPro" id="IPR001849">
    <property type="entry name" value="PH_domain"/>
</dbReference>
<dbReference type="InterPro" id="IPR010610">
    <property type="entry name" value="EryCIII-like_C"/>
</dbReference>
<keyword evidence="15" id="KW-0753">Steroid metabolism</keyword>
<dbReference type="InterPro" id="IPR011993">
    <property type="entry name" value="PH-like_dom_sf"/>
</dbReference>